<dbReference type="RefSeq" id="XP_001309275.1">
    <property type="nucleotide sequence ID" value="XM_001309274.1"/>
</dbReference>
<evidence type="ECO:0000313" key="1">
    <source>
        <dbReference type="EMBL" id="EAX96345.1"/>
    </source>
</evidence>
<organism evidence="1 2">
    <name type="scientific">Trichomonas vaginalis (strain ATCC PRA-98 / G3)</name>
    <dbReference type="NCBI Taxonomy" id="412133"/>
    <lineage>
        <taxon>Eukaryota</taxon>
        <taxon>Metamonada</taxon>
        <taxon>Parabasalia</taxon>
        <taxon>Trichomonadida</taxon>
        <taxon>Trichomonadidae</taxon>
        <taxon>Trichomonas</taxon>
    </lineage>
</organism>
<dbReference type="KEGG" id="tva:4754115"/>
<gene>
    <name evidence="1" type="ORF">TVAG_066420</name>
</gene>
<dbReference type="VEuPathDB" id="TrichDB:TVAG_066420"/>
<dbReference type="VEuPathDB" id="TrichDB:TVAGG3_0545260"/>
<reference evidence="1" key="1">
    <citation type="submission" date="2006-10" db="EMBL/GenBank/DDBJ databases">
        <authorList>
            <person name="Amadeo P."/>
            <person name="Zhao Q."/>
            <person name="Wortman J."/>
            <person name="Fraser-Liggett C."/>
            <person name="Carlton J."/>
        </authorList>
    </citation>
    <scope>NUCLEOTIDE SEQUENCE</scope>
    <source>
        <strain evidence="1">G3</strain>
    </source>
</reference>
<proteinExistence type="predicted"/>
<dbReference type="EMBL" id="DS113763">
    <property type="protein sequence ID" value="EAX96345.1"/>
    <property type="molecule type" value="Genomic_DNA"/>
</dbReference>
<accession>A2FFH5</accession>
<name>A2FFH5_TRIV3</name>
<keyword evidence="2" id="KW-1185">Reference proteome</keyword>
<protein>
    <recommendedName>
        <fullName evidence="3">RRM domain-containing protein</fullName>
    </recommendedName>
</protein>
<dbReference type="AlphaFoldDB" id="A2FFH5"/>
<sequence length="280" mass="32298">MEEHLNDYLVIYDLLPTFTALDVLRVFERYGKILHFMFIGKNIHVGRAFLLYEDRTVNNAVLSDSGYFHVNKPEFEKMISSIKIKTSTVLVTPISDKEMFLLRRKLRSTRNKHLLNIGNITDDSIYPRETQRRIDIINERNRLFYGDAKLIVSSKTLHFYNSPQTLQMGVLRRTIVEAIRNYVLENPNDDISKQINTDCIRITKLVKNEDGSLSIAFTHNAYAMAALKMLNGNYNFASNFTPIIHFELKEGKESTQTQIPANPNIEDLHGDDLPDIPLFG</sequence>
<dbReference type="InParanoid" id="A2FFH5"/>
<evidence type="ECO:0000313" key="2">
    <source>
        <dbReference type="Proteomes" id="UP000001542"/>
    </source>
</evidence>
<evidence type="ECO:0008006" key="3">
    <source>
        <dbReference type="Google" id="ProtNLM"/>
    </source>
</evidence>
<reference evidence="1" key="2">
    <citation type="journal article" date="2007" name="Science">
        <title>Draft genome sequence of the sexually transmitted pathogen Trichomonas vaginalis.</title>
        <authorList>
            <person name="Carlton J.M."/>
            <person name="Hirt R.P."/>
            <person name="Silva J.C."/>
            <person name="Delcher A.L."/>
            <person name="Schatz M."/>
            <person name="Zhao Q."/>
            <person name="Wortman J.R."/>
            <person name="Bidwell S.L."/>
            <person name="Alsmark U.C.M."/>
            <person name="Besteiro S."/>
            <person name="Sicheritz-Ponten T."/>
            <person name="Noel C.J."/>
            <person name="Dacks J.B."/>
            <person name="Foster P.G."/>
            <person name="Simillion C."/>
            <person name="Van de Peer Y."/>
            <person name="Miranda-Saavedra D."/>
            <person name="Barton G.J."/>
            <person name="Westrop G.D."/>
            <person name="Mueller S."/>
            <person name="Dessi D."/>
            <person name="Fiori P.L."/>
            <person name="Ren Q."/>
            <person name="Paulsen I."/>
            <person name="Zhang H."/>
            <person name="Bastida-Corcuera F.D."/>
            <person name="Simoes-Barbosa A."/>
            <person name="Brown M.T."/>
            <person name="Hayes R.D."/>
            <person name="Mukherjee M."/>
            <person name="Okumura C.Y."/>
            <person name="Schneider R."/>
            <person name="Smith A.J."/>
            <person name="Vanacova S."/>
            <person name="Villalvazo M."/>
            <person name="Haas B.J."/>
            <person name="Pertea M."/>
            <person name="Feldblyum T.V."/>
            <person name="Utterback T.R."/>
            <person name="Shu C.L."/>
            <person name="Osoegawa K."/>
            <person name="de Jong P.J."/>
            <person name="Hrdy I."/>
            <person name="Horvathova L."/>
            <person name="Zubacova Z."/>
            <person name="Dolezal P."/>
            <person name="Malik S.B."/>
            <person name="Logsdon J.M. Jr."/>
            <person name="Henze K."/>
            <person name="Gupta A."/>
            <person name="Wang C.C."/>
            <person name="Dunne R.L."/>
            <person name="Upcroft J.A."/>
            <person name="Upcroft P."/>
            <person name="White O."/>
            <person name="Salzberg S.L."/>
            <person name="Tang P."/>
            <person name="Chiu C.-H."/>
            <person name="Lee Y.-S."/>
            <person name="Embley T.M."/>
            <person name="Coombs G.H."/>
            <person name="Mottram J.C."/>
            <person name="Tachezy J."/>
            <person name="Fraser-Liggett C.M."/>
            <person name="Johnson P.J."/>
        </authorList>
    </citation>
    <scope>NUCLEOTIDE SEQUENCE [LARGE SCALE GENOMIC DNA]</scope>
    <source>
        <strain evidence="1">G3</strain>
    </source>
</reference>
<dbReference type="Proteomes" id="UP000001542">
    <property type="component" value="Unassembled WGS sequence"/>
</dbReference>